<gene>
    <name evidence="1" type="ORF">LCGC14_2626880</name>
</gene>
<accession>A0A0F9CTZ1</accession>
<dbReference type="AlphaFoldDB" id="A0A0F9CTZ1"/>
<protein>
    <submittedName>
        <fullName evidence="1">Uncharacterized protein</fullName>
    </submittedName>
</protein>
<evidence type="ECO:0000313" key="1">
    <source>
        <dbReference type="EMBL" id="KKL01613.1"/>
    </source>
</evidence>
<organism evidence="1">
    <name type="scientific">marine sediment metagenome</name>
    <dbReference type="NCBI Taxonomy" id="412755"/>
    <lineage>
        <taxon>unclassified sequences</taxon>
        <taxon>metagenomes</taxon>
        <taxon>ecological metagenomes</taxon>
    </lineage>
</organism>
<reference evidence="1" key="1">
    <citation type="journal article" date="2015" name="Nature">
        <title>Complex archaea that bridge the gap between prokaryotes and eukaryotes.</title>
        <authorList>
            <person name="Spang A."/>
            <person name="Saw J.H."/>
            <person name="Jorgensen S.L."/>
            <person name="Zaremba-Niedzwiedzka K."/>
            <person name="Martijn J."/>
            <person name="Lind A.E."/>
            <person name="van Eijk R."/>
            <person name="Schleper C."/>
            <person name="Guy L."/>
            <person name="Ettema T.J."/>
        </authorList>
    </citation>
    <scope>NUCLEOTIDE SEQUENCE</scope>
</reference>
<comment type="caution">
    <text evidence="1">The sequence shown here is derived from an EMBL/GenBank/DDBJ whole genome shotgun (WGS) entry which is preliminary data.</text>
</comment>
<sequence>MARKTNAQIIDRAELNLEDSGNAIFLAASLVSYLEDVLTEASEIVPWGVTAQFYARDGSREIDMSDEDFLDVKAVEWPIDKDPRRF</sequence>
<feature type="non-terminal residue" evidence="1">
    <location>
        <position position="86"/>
    </location>
</feature>
<proteinExistence type="predicted"/>
<dbReference type="EMBL" id="LAZR01044962">
    <property type="protein sequence ID" value="KKL01613.1"/>
    <property type="molecule type" value="Genomic_DNA"/>
</dbReference>
<name>A0A0F9CTZ1_9ZZZZ</name>